<sequence length="184" mass="18530">MRSAIILGAVSALSFVAADFPLDPNVVEPTLRNQWCSAQYSSCDTLCGGNAPTNECDPTSLKYSCKCPDGKAPALDKYLQTMPTFICEKAFEVCNTANVGNAIGQKNCTTSIQDKCGSLDPTKAQVGGSEESSAPTTTGAPQTSASNAAAPTSTSTAGAMATNVAVIGNGLAAVAAGVLAAALL</sequence>
<comment type="caution">
    <text evidence="4">The sequence shown here is derived from an EMBL/GenBank/DDBJ whole genome shotgun (WGS) entry which is preliminary data.</text>
</comment>
<reference evidence="4" key="1">
    <citation type="journal article" date="2023" name="Mol. Phylogenet. Evol.">
        <title>Genome-scale phylogeny and comparative genomics of the fungal order Sordariales.</title>
        <authorList>
            <person name="Hensen N."/>
            <person name="Bonometti L."/>
            <person name="Westerberg I."/>
            <person name="Brannstrom I.O."/>
            <person name="Guillou S."/>
            <person name="Cros-Aarteil S."/>
            <person name="Calhoun S."/>
            <person name="Haridas S."/>
            <person name="Kuo A."/>
            <person name="Mondo S."/>
            <person name="Pangilinan J."/>
            <person name="Riley R."/>
            <person name="LaButti K."/>
            <person name="Andreopoulos B."/>
            <person name="Lipzen A."/>
            <person name="Chen C."/>
            <person name="Yan M."/>
            <person name="Daum C."/>
            <person name="Ng V."/>
            <person name="Clum A."/>
            <person name="Steindorff A."/>
            <person name="Ohm R.A."/>
            <person name="Martin F."/>
            <person name="Silar P."/>
            <person name="Natvig D.O."/>
            <person name="Lalanne C."/>
            <person name="Gautier V."/>
            <person name="Ament-Velasquez S.L."/>
            <person name="Kruys A."/>
            <person name="Hutchinson M.I."/>
            <person name="Powell A.J."/>
            <person name="Barry K."/>
            <person name="Miller A.N."/>
            <person name="Grigoriev I.V."/>
            <person name="Debuchy R."/>
            <person name="Gladieux P."/>
            <person name="Hiltunen Thoren M."/>
            <person name="Johannesson H."/>
        </authorList>
    </citation>
    <scope>NUCLEOTIDE SEQUENCE</scope>
    <source>
        <strain evidence="4">PSN293</strain>
    </source>
</reference>
<evidence type="ECO:0000256" key="2">
    <source>
        <dbReference type="SAM" id="SignalP"/>
    </source>
</evidence>
<dbReference type="EMBL" id="MU858073">
    <property type="protein sequence ID" value="KAK4216033.1"/>
    <property type="molecule type" value="Genomic_DNA"/>
</dbReference>
<keyword evidence="5" id="KW-1185">Reference proteome</keyword>
<evidence type="ECO:0000256" key="1">
    <source>
        <dbReference type="SAM" id="MobiDB-lite"/>
    </source>
</evidence>
<feature type="chain" id="PRO_5042959821" description="DUF7707 domain-containing protein" evidence="2">
    <location>
        <begin position="19"/>
        <end position="184"/>
    </location>
</feature>
<gene>
    <name evidence="4" type="ORF">QBC37DRAFT_106498</name>
</gene>
<dbReference type="PANTHER" id="PTHR38118:SF3">
    <property type="entry name" value="ANCHORED CELL WALL PROTEIN 11"/>
    <property type="match status" value="1"/>
</dbReference>
<feature type="compositionally biased region" description="Low complexity" evidence="1">
    <location>
        <begin position="139"/>
        <end position="153"/>
    </location>
</feature>
<dbReference type="Pfam" id="PF24808">
    <property type="entry name" value="DUF7707"/>
    <property type="match status" value="1"/>
</dbReference>
<accession>A0AAN6YB42</accession>
<proteinExistence type="predicted"/>
<evidence type="ECO:0000313" key="4">
    <source>
        <dbReference type="EMBL" id="KAK4216033.1"/>
    </source>
</evidence>
<dbReference type="AlphaFoldDB" id="A0AAN6YB42"/>
<protein>
    <recommendedName>
        <fullName evidence="3">DUF7707 domain-containing protein</fullName>
    </recommendedName>
</protein>
<evidence type="ECO:0000259" key="3">
    <source>
        <dbReference type="Pfam" id="PF24808"/>
    </source>
</evidence>
<feature type="signal peptide" evidence="2">
    <location>
        <begin position="1"/>
        <end position="18"/>
    </location>
</feature>
<keyword evidence="2" id="KW-0732">Signal</keyword>
<dbReference type="PANTHER" id="PTHR38118">
    <property type="entry name" value="ANCHORED CELL WALL PROTEIN 11-RELATED"/>
    <property type="match status" value="1"/>
</dbReference>
<evidence type="ECO:0000313" key="5">
    <source>
        <dbReference type="Proteomes" id="UP001301769"/>
    </source>
</evidence>
<feature type="region of interest" description="Disordered" evidence="1">
    <location>
        <begin position="120"/>
        <end position="153"/>
    </location>
</feature>
<dbReference type="InterPro" id="IPR056124">
    <property type="entry name" value="DUF7707"/>
</dbReference>
<organism evidence="4 5">
    <name type="scientific">Rhypophila decipiens</name>
    <dbReference type="NCBI Taxonomy" id="261697"/>
    <lineage>
        <taxon>Eukaryota</taxon>
        <taxon>Fungi</taxon>
        <taxon>Dikarya</taxon>
        <taxon>Ascomycota</taxon>
        <taxon>Pezizomycotina</taxon>
        <taxon>Sordariomycetes</taxon>
        <taxon>Sordariomycetidae</taxon>
        <taxon>Sordariales</taxon>
        <taxon>Naviculisporaceae</taxon>
        <taxon>Rhypophila</taxon>
    </lineage>
</organism>
<reference evidence="4" key="2">
    <citation type="submission" date="2023-05" db="EMBL/GenBank/DDBJ databases">
        <authorList>
            <consortium name="Lawrence Berkeley National Laboratory"/>
            <person name="Steindorff A."/>
            <person name="Hensen N."/>
            <person name="Bonometti L."/>
            <person name="Westerberg I."/>
            <person name="Brannstrom I.O."/>
            <person name="Guillou S."/>
            <person name="Cros-Aarteil S."/>
            <person name="Calhoun S."/>
            <person name="Haridas S."/>
            <person name="Kuo A."/>
            <person name="Mondo S."/>
            <person name="Pangilinan J."/>
            <person name="Riley R."/>
            <person name="Labutti K."/>
            <person name="Andreopoulos B."/>
            <person name="Lipzen A."/>
            <person name="Chen C."/>
            <person name="Yanf M."/>
            <person name="Daum C."/>
            <person name="Ng V."/>
            <person name="Clum A."/>
            <person name="Ohm R."/>
            <person name="Martin F."/>
            <person name="Silar P."/>
            <person name="Natvig D."/>
            <person name="Lalanne C."/>
            <person name="Gautier V."/>
            <person name="Ament-Velasquez S.L."/>
            <person name="Kruys A."/>
            <person name="Hutchinson M.I."/>
            <person name="Powell A.J."/>
            <person name="Barry K."/>
            <person name="Miller A.N."/>
            <person name="Grigoriev I.V."/>
            <person name="Debuchy R."/>
            <person name="Gladieux P."/>
            <person name="Thoren M.H."/>
            <person name="Johannesson H."/>
        </authorList>
    </citation>
    <scope>NUCLEOTIDE SEQUENCE</scope>
    <source>
        <strain evidence="4">PSN293</strain>
    </source>
</reference>
<name>A0AAN6YB42_9PEZI</name>
<feature type="domain" description="DUF7707" evidence="3">
    <location>
        <begin position="22"/>
        <end position="121"/>
    </location>
</feature>
<dbReference type="Proteomes" id="UP001301769">
    <property type="component" value="Unassembled WGS sequence"/>
</dbReference>